<evidence type="ECO:0000259" key="2">
    <source>
        <dbReference type="Pfam" id="PF12697"/>
    </source>
</evidence>
<proteinExistence type="predicted"/>
<dbReference type="AlphaFoldDB" id="A0A975PDY3"/>
<reference evidence="3" key="1">
    <citation type="submission" date="2021-06" db="EMBL/GenBank/DDBJ databases">
        <title>Novel species in genus Arthrobacter.</title>
        <authorList>
            <person name="Zhang G."/>
        </authorList>
    </citation>
    <scope>NUCLEOTIDE SEQUENCE</scope>
    <source>
        <strain evidence="3">Zg-ZUI122</strain>
    </source>
</reference>
<dbReference type="InterPro" id="IPR029058">
    <property type="entry name" value="AB_hydrolase_fold"/>
</dbReference>
<feature type="region of interest" description="Disordered" evidence="1">
    <location>
        <begin position="140"/>
        <end position="160"/>
    </location>
</feature>
<dbReference type="SUPFAM" id="SSF53474">
    <property type="entry name" value="alpha/beta-Hydrolases"/>
    <property type="match status" value="1"/>
</dbReference>
<evidence type="ECO:0000256" key="1">
    <source>
        <dbReference type="SAM" id="MobiDB-lite"/>
    </source>
</evidence>
<sequence length="263" mass="28086">MTYLQINGMDLYAEVAGDGAPVLLLHGGFCSLEAMRELSDSLVPHYRVHAFERPGHGRSADIDGEYSYARGLADTLAYLDSQNLEAVHVIGYSDGAILGLLLALEHPGRVRSLTAISANLDPSAFSTDEEHQSLVLTPARQSPVHTAGGPDGDGASASAAKPDVERLHYERLSPDGPEHADVVLNKLFRLWTTEPNIPAADLTRITAPVLIMAADRDSIRPDHTLLMAASIPGARLCIVPGASHGLVAEHPKLISTVIRGFLP</sequence>
<dbReference type="PANTHER" id="PTHR43433:SF5">
    <property type="entry name" value="AB HYDROLASE-1 DOMAIN-CONTAINING PROTEIN"/>
    <property type="match status" value="1"/>
</dbReference>
<gene>
    <name evidence="3" type="ORF">KG104_15740</name>
</gene>
<dbReference type="InterPro" id="IPR000073">
    <property type="entry name" value="AB_hydrolase_1"/>
</dbReference>
<feature type="domain" description="AB hydrolase-1" evidence="2">
    <location>
        <begin position="22"/>
        <end position="252"/>
    </location>
</feature>
<keyword evidence="4" id="KW-1185">Reference proteome</keyword>
<dbReference type="InterPro" id="IPR050471">
    <property type="entry name" value="AB_hydrolase"/>
</dbReference>
<dbReference type="KEGG" id="asun:KG104_15740"/>
<accession>A0A975PDY3</accession>
<keyword evidence="3" id="KW-0378">Hydrolase</keyword>
<dbReference type="GO" id="GO:0004806">
    <property type="term" value="F:triacylglycerol lipase activity"/>
    <property type="evidence" value="ECO:0007669"/>
    <property type="project" value="TreeGrafter"/>
</dbReference>
<dbReference type="EMBL" id="CP076456">
    <property type="protein sequence ID" value="QWQ35885.1"/>
    <property type="molecule type" value="Genomic_DNA"/>
</dbReference>
<organism evidence="3 4">
    <name type="scientific">Arthrobacter sunyaminii</name>
    <dbReference type="NCBI Taxonomy" id="2816859"/>
    <lineage>
        <taxon>Bacteria</taxon>
        <taxon>Bacillati</taxon>
        <taxon>Actinomycetota</taxon>
        <taxon>Actinomycetes</taxon>
        <taxon>Micrococcales</taxon>
        <taxon>Micrococcaceae</taxon>
        <taxon>Arthrobacter</taxon>
    </lineage>
</organism>
<dbReference type="Pfam" id="PF12697">
    <property type="entry name" value="Abhydrolase_6"/>
    <property type="match status" value="1"/>
</dbReference>
<dbReference type="PANTHER" id="PTHR43433">
    <property type="entry name" value="HYDROLASE, ALPHA/BETA FOLD FAMILY PROTEIN"/>
    <property type="match status" value="1"/>
</dbReference>
<dbReference type="Gene3D" id="3.40.50.1820">
    <property type="entry name" value="alpha/beta hydrolase"/>
    <property type="match status" value="1"/>
</dbReference>
<dbReference type="GO" id="GO:0046503">
    <property type="term" value="P:glycerolipid catabolic process"/>
    <property type="evidence" value="ECO:0007669"/>
    <property type="project" value="TreeGrafter"/>
</dbReference>
<dbReference type="Proteomes" id="UP000680588">
    <property type="component" value="Chromosome"/>
</dbReference>
<name>A0A975PDY3_9MICC</name>
<dbReference type="RefSeq" id="WP_207347748.1">
    <property type="nucleotide sequence ID" value="NZ_CP076456.1"/>
</dbReference>
<evidence type="ECO:0000313" key="4">
    <source>
        <dbReference type="Proteomes" id="UP000680588"/>
    </source>
</evidence>
<evidence type="ECO:0000313" key="3">
    <source>
        <dbReference type="EMBL" id="QWQ35885.1"/>
    </source>
</evidence>
<protein>
    <submittedName>
        <fullName evidence="3">Alpha/beta hydrolase</fullName>
    </submittedName>
</protein>